<reference evidence="6 7" key="1">
    <citation type="journal article" date="2006" name="Genome Biol.">
        <title>Genomic analysis reveals that Pseudomonas aeruginosa virulence is combinatorial.</title>
        <authorList>
            <person name="Lee D.G."/>
            <person name="Urbach J.M."/>
            <person name="Wu G."/>
            <person name="Liberati N.T."/>
            <person name="Feinbaum R.L."/>
            <person name="Miyata S."/>
            <person name="Diggins L.T."/>
            <person name="He J."/>
            <person name="Saucier M."/>
            <person name="Deziel E."/>
            <person name="Friedman L."/>
            <person name="Li L."/>
            <person name="Grills G."/>
            <person name="Montgomery K."/>
            <person name="Kucherlapati R."/>
            <person name="Rahme L.G."/>
            <person name="Ausubel F.M."/>
        </authorList>
    </citation>
    <scope>NUCLEOTIDE SEQUENCE [LARGE SCALE GENOMIC DNA]</scope>
    <source>
        <strain evidence="6 7">UCBPP-PA14</strain>
    </source>
</reference>
<dbReference type="InterPro" id="IPR050204">
    <property type="entry name" value="AraC_XylS_family_regulators"/>
</dbReference>
<dbReference type="Gene3D" id="1.10.10.60">
    <property type="entry name" value="Homeodomain-like"/>
    <property type="match status" value="1"/>
</dbReference>
<evidence type="ECO:0000313" key="6">
    <source>
        <dbReference type="EMBL" id="ABJ11669.1"/>
    </source>
</evidence>
<dbReference type="InterPro" id="IPR009057">
    <property type="entry name" value="Homeodomain-like_sf"/>
</dbReference>
<dbReference type="Pfam" id="PF02311">
    <property type="entry name" value="AraC_binding"/>
    <property type="match status" value="1"/>
</dbReference>
<accession>A0A0H2ZBH5</accession>
<feature type="domain" description="HTH araC/xylS-type" evidence="5">
    <location>
        <begin position="170"/>
        <end position="267"/>
    </location>
</feature>
<sequence length="271" mass="30662">MSHANTPRDWVRRAPQHGAVERIEAYFAGHGYDPHRHDTYAIGQTLAGVQSFRYRRSQRHSLPGGCLVLHPDELHDGEAGSQEGFRYRMLYVEPALIQQALGGRPLPFVRGGLSDDPRLIAASRTLLQAMDTPLEPLEEQDALFELAHALDAVAGNRARGRRHFDFVAAERARQYIHAHLERPLSLDELAQVAQRERWSLSRDFRALFGTSPYRYLIQRRLDIARRLMLGGQTLAEAALAAGFADQSHMTRHFGQSYGLPPARWLRMLGRA</sequence>
<keyword evidence="1" id="KW-0805">Transcription regulation</keyword>
<dbReference type="EMBL" id="CP000438">
    <property type="protein sequence ID" value="ABJ11669.1"/>
    <property type="molecule type" value="Genomic_DNA"/>
</dbReference>
<dbReference type="InterPro" id="IPR037923">
    <property type="entry name" value="HTH-like"/>
</dbReference>
<dbReference type="Proteomes" id="UP000000653">
    <property type="component" value="Chromosome"/>
</dbReference>
<dbReference type="RefSeq" id="WP_003139123.1">
    <property type="nucleotide sequence ID" value="NC_008463.1"/>
</dbReference>
<evidence type="ECO:0000256" key="1">
    <source>
        <dbReference type="ARBA" id="ARBA00023015"/>
    </source>
</evidence>
<dbReference type="SUPFAM" id="SSF46689">
    <property type="entry name" value="Homeodomain-like"/>
    <property type="match status" value="2"/>
</dbReference>
<dbReference type="PANTHER" id="PTHR46796">
    <property type="entry name" value="HTH-TYPE TRANSCRIPTIONAL ACTIVATOR RHAS-RELATED"/>
    <property type="match status" value="1"/>
</dbReference>
<proteinExistence type="predicted"/>
<evidence type="ECO:0000313" key="7">
    <source>
        <dbReference type="Proteomes" id="UP000000653"/>
    </source>
</evidence>
<evidence type="ECO:0000256" key="3">
    <source>
        <dbReference type="ARBA" id="ARBA00023163"/>
    </source>
</evidence>
<evidence type="ECO:0000256" key="4">
    <source>
        <dbReference type="ARBA" id="ARBA00037345"/>
    </source>
</evidence>
<dbReference type="BioCyc" id="PAER208963:G1G74-2724-MONOMER"/>
<dbReference type="KEGG" id="pau:PA14_32450"/>
<evidence type="ECO:0000256" key="2">
    <source>
        <dbReference type="ARBA" id="ARBA00023125"/>
    </source>
</evidence>
<protein>
    <submittedName>
        <fullName evidence="6">Putative transcriptional regulator, AraC family</fullName>
    </submittedName>
</protein>
<dbReference type="InterPro" id="IPR018060">
    <property type="entry name" value="HTH_AraC"/>
</dbReference>
<gene>
    <name evidence="6" type="ordered locus">PA14_32450</name>
</gene>
<organism evidence="6 7">
    <name type="scientific">Pseudomonas aeruginosa (strain UCBPP-PA14)</name>
    <dbReference type="NCBI Taxonomy" id="208963"/>
    <lineage>
        <taxon>Bacteria</taxon>
        <taxon>Pseudomonadati</taxon>
        <taxon>Pseudomonadota</taxon>
        <taxon>Gammaproteobacteria</taxon>
        <taxon>Pseudomonadales</taxon>
        <taxon>Pseudomonadaceae</taxon>
        <taxon>Pseudomonas</taxon>
    </lineage>
</organism>
<dbReference type="PANTHER" id="PTHR46796:SF2">
    <property type="entry name" value="TRANSCRIPTIONAL REGULATORY PROTEIN"/>
    <property type="match status" value="1"/>
</dbReference>
<dbReference type="GO" id="GO:0043565">
    <property type="term" value="F:sequence-specific DNA binding"/>
    <property type="evidence" value="ECO:0007669"/>
    <property type="project" value="InterPro"/>
</dbReference>
<dbReference type="AlphaFoldDB" id="A0A0H2ZBH5"/>
<dbReference type="InterPro" id="IPR003313">
    <property type="entry name" value="AraC-bd"/>
</dbReference>
<name>A0A0H2ZBH5_PSEAB</name>
<dbReference type="SUPFAM" id="SSF51215">
    <property type="entry name" value="Regulatory protein AraC"/>
    <property type="match status" value="1"/>
</dbReference>
<keyword evidence="2" id="KW-0238">DNA-binding</keyword>
<dbReference type="GO" id="GO:0003700">
    <property type="term" value="F:DNA-binding transcription factor activity"/>
    <property type="evidence" value="ECO:0007669"/>
    <property type="project" value="InterPro"/>
</dbReference>
<evidence type="ECO:0000259" key="5">
    <source>
        <dbReference type="PROSITE" id="PS01124"/>
    </source>
</evidence>
<comment type="function">
    <text evidence="4">Regulatory protein of the TOL plasmid xyl operons. XylS activates the xylXYZLTEGFJQKIH operon required for the degradation of toluene, m-xylene and p-xylene.</text>
</comment>
<dbReference type="PROSITE" id="PS01124">
    <property type="entry name" value="HTH_ARAC_FAMILY_2"/>
    <property type="match status" value="1"/>
</dbReference>
<dbReference type="SMART" id="SM00342">
    <property type="entry name" value="HTH_ARAC"/>
    <property type="match status" value="1"/>
</dbReference>
<dbReference type="Pfam" id="PF12833">
    <property type="entry name" value="HTH_18"/>
    <property type="match status" value="1"/>
</dbReference>
<keyword evidence="3" id="KW-0804">Transcription</keyword>
<dbReference type="HOGENOM" id="CLU_000445_88_16_6"/>